<feature type="domain" description="Peptidase M24" evidence="1">
    <location>
        <begin position="179"/>
        <end position="384"/>
    </location>
</feature>
<dbReference type="InterPro" id="IPR000994">
    <property type="entry name" value="Pept_M24"/>
</dbReference>
<gene>
    <name evidence="3" type="ORF">Q8A70_14510</name>
</gene>
<dbReference type="Gene3D" id="3.90.230.10">
    <property type="entry name" value="Creatinase/methionine aminopeptidase superfamily"/>
    <property type="match status" value="1"/>
</dbReference>
<dbReference type="Gene3D" id="3.40.350.10">
    <property type="entry name" value="Creatinase/prolidase N-terminal domain"/>
    <property type="match status" value="1"/>
</dbReference>
<evidence type="ECO:0000313" key="4">
    <source>
        <dbReference type="Proteomes" id="UP001230156"/>
    </source>
</evidence>
<accession>A0ABU0YME1</accession>
<dbReference type="EMBL" id="JAUYVI010000004">
    <property type="protein sequence ID" value="MDQ7248894.1"/>
    <property type="molecule type" value="Genomic_DNA"/>
</dbReference>
<sequence>MTIGVGGKTEAEALASLSNMTAGAVPIGESEYRARIAKAQKLMRGRGIAAVYLNAGSSLLYFTGMRWHASERMVGAVLPAEGEIEFIAPKFEEGTVHDYMVVPGKVNCWEEHEAPTALFVSMLDRMCPGDTTARVGIDESTPFFLFDKIRVLGNRYDFFDASEVTRTCRMQKSAAELALMQRAKDMTLKVQQAAASILRPGISTTEVESFIEQAHRKVGASGSTFCIVLFGPATAFPHGVKDPQILKEGDMVLIDTGCRLHNYLSDITRTYVFGEPNEEQRRYWQIEKDAQIAAFEAARIGVPCGEVDRAARKSLVANGMSEGYKLPGLPHRTGHGIGLDGHEGPYLVLNDDTPLDAGMCFSNEPMICIPGKFGIRLEDHFYMTAQGAKWFTEPSPSVDDPFGLKA</sequence>
<dbReference type="InterPro" id="IPR036005">
    <property type="entry name" value="Creatinase/aminopeptidase-like"/>
</dbReference>
<comment type="caution">
    <text evidence="3">The sequence shown here is derived from an EMBL/GenBank/DDBJ whole genome shotgun (WGS) entry which is preliminary data.</text>
</comment>
<dbReference type="InterPro" id="IPR029149">
    <property type="entry name" value="Creatin/AminoP/Spt16_N"/>
</dbReference>
<reference evidence="4" key="1">
    <citation type="submission" date="2023-08" db="EMBL/GenBank/DDBJ databases">
        <title>Rhodospirillaceae gen. nov., a novel taxon isolated from the Yangtze River Yuezi River estuary sludge.</title>
        <authorList>
            <person name="Ruan L."/>
        </authorList>
    </citation>
    <scope>NUCLEOTIDE SEQUENCE [LARGE SCALE GENOMIC DNA]</scope>
    <source>
        <strain evidence="4">R-7</strain>
    </source>
</reference>
<evidence type="ECO:0000259" key="1">
    <source>
        <dbReference type="Pfam" id="PF00557"/>
    </source>
</evidence>
<name>A0ABU0YME1_9PROT</name>
<keyword evidence="4" id="KW-1185">Reference proteome</keyword>
<dbReference type="RefSeq" id="WP_379956375.1">
    <property type="nucleotide sequence ID" value="NZ_JAUYVI010000004.1"/>
</dbReference>
<dbReference type="Pfam" id="PF00557">
    <property type="entry name" value="Peptidase_M24"/>
    <property type="match status" value="1"/>
</dbReference>
<dbReference type="SUPFAM" id="SSF55920">
    <property type="entry name" value="Creatinase/aminopeptidase"/>
    <property type="match status" value="1"/>
</dbReference>
<evidence type="ECO:0000259" key="2">
    <source>
        <dbReference type="Pfam" id="PF01321"/>
    </source>
</evidence>
<dbReference type="SUPFAM" id="SSF53092">
    <property type="entry name" value="Creatinase/prolidase N-terminal domain"/>
    <property type="match status" value="1"/>
</dbReference>
<dbReference type="Proteomes" id="UP001230156">
    <property type="component" value="Unassembled WGS sequence"/>
</dbReference>
<protein>
    <submittedName>
        <fullName evidence="3">Xaa-Pro peptidase family protein</fullName>
    </submittedName>
</protein>
<proteinExistence type="predicted"/>
<dbReference type="PANTHER" id="PTHR46112">
    <property type="entry name" value="AMINOPEPTIDASE"/>
    <property type="match status" value="1"/>
</dbReference>
<evidence type="ECO:0000313" key="3">
    <source>
        <dbReference type="EMBL" id="MDQ7248894.1"/>
    </source>
</evidence>
<dbReference type="Pfam" id="PF01321">
    <property type="entry name" value="Creatinase_N"/>
    <property type="match status" value="1"/>
</dbReference>
<dbReference type="PANTHER" id="PTHR46112:SF3">
    <property type="entry name" value="AMINOPEPTIDASE YPDF"/>
    <property type="match status" value="1"/>
</dbReference>
<organism evidence="3 4">
    <name type="scientific">Dongia sedimenti</name>
    <dbReference type="NCBI Taxonomy" id="3064282"/>
    <lineage>
        <taxon>Bacteria</taxon>
        <taxon>Pseudomonadati</taxon>
        <taxon>Pseudomonadota</taxon>
        <taxon>Alphaproteobacteria</taxon>
        <taxon>Rhodospirillales</taxon>
        <taxon>Dongiaceae</taxon>
        <taxon>Dongia</taxon>
    </lineage>
</organism>
<dbReference type="InterPro" id="IPR050659">
    <property type="entry name" value="Peptidase_M24B"/>
</dbReference>
<feature type="domain" description="Creatinase N-terminal" evidence="2">
    <location>
        <begin position="35"/>
        <end position="170"/>
    </location>
</feature>
<dbReference type="InterPro" id="IPR000587">
    <property type="entry name" value="Creatinase_N"/>
</dbReference>